<name>A0ABQ3V5U0_9CHLR</name>
<protein>
    <submittedName>
        <fullName evidence="2">Uncharacterized protein</fullName>
    </submittedName>
</protein>
<comment type="caution">
    <text evidence="2">The sequence shown here is derived from an EMBL/GenBank/DDBJ whole genome shotgun (WGS) entry which is preliminary data.</text>
</comment>
<gene>
    <name evidence="2" type="ORF">KSB_84650</name>
</gene>
<feature type="region of interest" description="Disordered" evidence="1">
    <location>
        <begin position="1"/>
        <end position="44"/>
    </location>
</feature>
<dbReference type="Proteomes" id="UP000654345">
    <property type="component" value="Unassembled WGS sequence"/>
</dbReference>
<keyword evidence="3" id="KW-1185">Reference proteome</keyword>
<evidence type="ECO:0000313" key="3">
    <source>
        <dbReference type="Proteomes" id="UP000654345"/>
    </source>
</evidence>
<evidence type="ECO:0000256" key="1">
    <source>
        <dbReference type="SAM" id="MobiDB-lite"/>
    </source>
</evidence>
<evidence type="ECO:0000313" key="2">
    <source>
        <dbReference type="EMBL" id="GHO59990.1"/>
    </source>
</evidence>
<dbReference type="EMBL" id="BNJG01000003">
    <property type="protein sequence ID" value="GHO59990.1"/>
    <property type="molecule type" value="Genomic_DNA"/>
</dbReference>
<reference evidence="2 3" key="1">
    <citation type="journal article" date="2021" name="Int. J. Syst. Evol. Microbiol.">
        <title>Reticulibacter mediterranei gen. nov., sp. nov., within the new family Reticulibacteraceae fam. nov., and Ktedonospora formicarum gen. nov., sp. nov., Ktedonobacter robiniae sp. nov., Dictyobacter formicarum sp. nov. and Dictyobacter arantiisoli sp. nov., belonging to the class Ktedonobacteria.</title>
        <authorList>
            <person name="Yabe S."/>
            <person name="Zheng Y."/>
            <person name="Wang C.M."/>
            <person name="Sakai Y."/>
            <person name="Abe K."/>
            <person name="Yokota A."/>
            <person name="Donadio S."/>
            <person name="Cavaletti L."/>
            <person name="Monciardini P."/>
        </authorList>
    </citation>
    <scope>NUCLEOTIDE SEQUENCE [LARGE SCALE GENOMIC DNA]</scope>
    <source>
        <strain evidence="2 3">SOSP1-30</strain>
    </source>
</reference>
<accession>A0ABQ3V5U0</accession>
<organism evidence="2 3">
    <name type="scientific">Ktedonobacter robiniae</name>
    <dbReference type="NCBI Taxonomy" id="2778365"/>
    <lineage>
        <taxon>Bacteria</taxon>
        <taxon>Bacillati</taxon>
        <taxon>Chloroflexota</taxon>
        <taxon>Ktedonobacteria</taxon>
        <taxon>Ktedonobacterales</taxon>
        <taxon>Ktedonobacteraceae</taxon>
        <taxon>Ktedonobacter</taxon>
    </lineage>
</organism>
<proteinExistence type="predicted"/>
<dbReference type="RefSeq" id="WP_201376112.1">
    <property type="nucleotide sequence ID" value="NZ_BNJG01000003.1"/>
</dbReference>
<sequence>MSNDRENEGPTNSWQKKSSFVGGPQNTADPLSSHQGQPLLGQQEASSQYLGRVVVELWDDGRQVDDSYKIVFSVDAIDGNAEALLQRIAPALFKRAQKGPIFKTGQKE</sequence>
<feature type="compositionally biased region" description="Polar residues" evidence="1">
    <location>
        <begin position="9"/>
        <end position="36"/>
    </location>
</feature>